<evidence type="ECO:0000313" key="5">
    <source>
        <dbReference type="EMBL" id="GAA5155086.1"/>
    </source>
</evidence>
<dbReference type="InterPro" id="IPR013786">
    <property type="entry name" value="AcylCoA_DH/ox_N"/>
</dbReference>
<dbReference type="Gene3D" id="1.20.140.10">
    <property type="entry name" value="Butyryl-CoA Dehydrogenase, subunit A, domain 3"/>
    <property type="match status" value="1"/>
</dbReference>
<dbReference type="Proteomes" id="UP001428817">
    <property type="component" value="Unassembled WGS sequence"/>
</dbReference>
<organism evidence="5 6">
    <name type="scientific">Pseudonocardia eucalypti</name>
    <dbReference type="NCBI Taxonomy" id="648755"/>
    <lineage>
        <taxon>Bacteria</taxon>
        <taxon>Bacillati</taxon>
        <taxon>Actinomycetota</taxon>
        <taxon>Actinomycetes</taxon>
        <taxon>Pseudonocardiales</taxon>
        <taxon>Pseudonocardiaceae</taxon>
        <taxon>Pseudonocardia</taxon>
    </lineage>
</organism>
<name>A0ABP9Q0E2_9PSEU</name>
<accession>A0ABP9Q0E2</accession>
<proteinExistence type="inferred from homology"/>
<dbReference type="PANTHER" id="PTHR48083:SF19">
    <property type="entry name" value="FLAVIN-DEPENDENT MONOOXYGENASE, OXYGENASE SUBUNIT HSAA"/>
    <property type="match status" value="1"/>
</dbReference>
<dbReference type="Gene3D" id="2.40.110.10">
    <property type="entry name" value="Butyryl-CoA Dehydrogenase, subunit A, domain 2"/>
    <property type="match status" value="1"/>
</dbReference>
<comment type="caution">
    <text evidence="5">The sequence shown here is derived from an EMBL/GenBank/DDBJ whole genome shotgun (WGS) entry which is preliminary data.</text>
</comment>
<dbReference type="PIRSF" id="PIRSF016578">
    <property type="entry name" value="HsaA"/>
    <property type="match status" value="1"/>
</dbReference>
<dbReference type="RefSeq" id="WP_185063864.1">
    <property type="nucleotide sequence ID" value="NZ_BAABJP010000010.1"/>
</dbReference>
<dbReference type="InterPro" id="IPR046373">
    <property type="entry name" value="Acyl-CoA_Oxase/DH_mid-dom_sf"/>
</dbReference>
<protein>
    <submittedName>
        <fullName evidence="5">Acyl-CoA dehydrogenase family protein</fullName>
    </submittedName>
</protein>
<dbReference type="InterPro" id="IPR013107">
    <property type="entry name" value="Acyl-CoA_DH_C"/>
</dbReference>
<dbReference type="InterPro" id="IPR036250">
    <property type="entry name" value="AcylCo_DH-like_C"/>
</dbReference>
<evidence type="ECO:0000313" key="6">
    <source>
        <dbReference type="Proteomes" id="UP001428817"/>
    </source>
</evidence>
<dbReference type="Pfam" id="PF08028">
    <property type="entry name" value="Acyl-CoA_dh_2"/>
    <property type="match status" value="1"/>
</dbReference>
<reference evidence="6" key="1">
    <citation type="journal article" date="2019" name="Int. J. Syst. Evol. Microbiol.">
        <title>The Global Catalogue of Microorganisms (GCM) 10K type strain sequencing project: providing services to taxonomists for standard genome sequencing and annotation.</title>
        <authorList>
            <consortium name="The Broad Institute Genomics Platform"/>
            <consortium name="The Broad Institute Genome Sequencing Center for Infectious Disease"/>
            <person name="Wu L."/>
            <person name="Ma J."/>
        </authorList>
    </citation>
    <scope>NUCLEOTIDE SEQUENCE [LARGE SCALE GENOMIC DNA]</scope>
    <source>
        <strain evidence="6">JCM 18303</strain>
    </source>
</reference>
<comment type="similarity">
    <text evidence="2">Belongs to the HpaH/HsaA monooxygenase family.</text>
</comment>
<dbReference type="SUPFAM" id="SSF56645">
    <property type="entry name" value="Acyl-CoA dehydrogenase NM domain-like"/>
    <property type="match status" value="1"/>
</dbReference>
<dbReference type="Pfam" id="PF02771">
    <property type="entry name" value="Acyl-CoA_dh_N"/>
    <property type="match status" value="1"/>
</dbReference>
<keyword evidence="6" id="KW-1185">Reference proteome</keyword>
<dbReference type="EMBL" id="BAABJP010000010">
    <property type="protein sequence ID" value="GAA5155086.1"/>
    <property type="molecule type" value="Genomic_DNA"/>
</dbReference>
<sequence>MTELVQAAIEITPKVAARAEEARSLGRLTDDVVGLLEDAGLLGVLTPRGRGGAEASLATFARVNEELAAGCGSTSWVTGIYAAARYMLSSFDDRAQDQVYGSAEHPKLLAAFQPSGAAAQVAGGYRLSGIWRFCSGQHHADWALLTSVTTKGVPAQFLLPRDECRAVDEWRVTGLSGTGSSSLAVAQAFVPEHRVLPLAPPGMRQSRSAALGADPYFGMPFIPLFVTGGIGTPLGLARAALELFAARVHERPVSYTRYEVAAHAPVTQLRMADAAMALDQARFHADRAVATVAEVTADPTNLPLRVRVRADAAWATRRCLDAVRAVRDGAGAGVIRLDDPLSRIVADVEALASHSFLLQSTNAELYGRVLCGLDPGVPFL</sequence>
<feature type="domain" description="Acyl-CoA dehydrogenase/oxidase N-terminal" evidence="3">
    <location>
        <begin position="14"/>
        <end position="97"/>
    </location>
</feature>
<dbReference type="InterPro" id="IPR037069">
    <property type="entry name" value="AcylCoA_DH/ox_N_sf"/>
</dbReference>
<dbReference type="InterPro" id="IPR009100">
    <property type="entry name" value="AcylCoA_DH/oxidase_NM_dom_sf"/>
</dbReference>
<keyword evidence="1" id="KW-0560">Oxidoreductase</keyword>
<dbReference type="Gene3D" id="1.10.540.10">
    <property type="entry name" value="Acyl-CoA dehydrogenase/oxidase, N-terminal domain"/>
    <property type="match status" value="1"/>
</dbReference>
<gene>
    <name evidence="5" type="ORF">GCM10023321_27830</name>
</gene>
<evidence type="ECO:0000259" key="4">
    <source>
        <dbReference type="Pfam" id="PF08028"/>
    </source>
</evidence>
<dbReference type="InterPro" id="IPR050741">
    <property type="entry name" value="Acyl-CoA_dehydrogenase"/>
</dbReference>
<evidence type="ECO:0000256" key="2">
    <source>
        <dbReference type="ARBA" id="ARBA00049661"/>
    </source>
</evidence>
<dbReference type="SUPFAM" id="SSF47203">
    <property type="entry name" value="Acyl-CoA dehydrogenase C-terminal domain-like"/>
    <property type="match status" value="1"/>
</dbReference>
<feature type="domain" description="Acyl-CoA dehydrogenase C-terminal" evidence="4">
    <location>
        <begin position="234"/>
        <end position="357"/>
    </location>
</feature>
<evidence type="ECO:0000259" key="3">
    <source>
        <dbReference type="Pfam" id="PF02771"/>
    </source>
</evidence>
<evidence type="ECO:0000256" key="1">
    <source>
        <dbReference type="ARBA" id="ARBA00023002"/>
    </source>
</evidence>
<dbReference type="PANTHER" id="PTHR48083">
    <property type="entry name" value="MEDIUM-CHAIN SPECIFIC ACYL-COA DEHYDROGENASE, MITOCHONDRIAL-RELATED"/>
    <property type="match status" value="1"/>
</dbReference>